<sequence length="67" mass="7604">MAYEHDEIGDFASERDAQDWAERNNIDPTDLHFRARGKRGVTLSVRRSALGDSSQADLSFGRRTGFF</sequence>
<evidence type="ECO:0000313" key="1">
    <source>
        <dbReference type="EMBL" id="KHS42314.1"/>
    </source>
</evidence>
<accession>A0A0B8Z7S3</accession>
<dbReference type="AlphaFoldDB" id="A0A0B8Z7S3"/>
<gene>
    <name evidence="1" type="ORF">NJ75_04221</name>
</gene>
<dbReference type="Proteomes" id="UP000031338">
    <property type="component" value="Unassembled WGS sequence"/>
</dbReference>
<reference evidence="1 2" key="1">
    <citation type="submission" date="2014-10" db="EMBL/GenBank/DDBJ databases">
        <title>Draft genome sequence of Novosphingobium subterraneum DSM 12447.</title>
        <authorList>
            <person name="Gan H.M."/>
            <person name="Gan H.Y."/>
            <person name="Savka M.A."/>
        </authorList>
    </citation>
    <scope>NUCLEOTIDE SEQUENCE [LARGE SCALE GENOMIC DNA]</scope>
    <source>
        <strain evidence="1 2">DSM 12447</strain>
    </source>
</reference>
<evidence type="ECO:0000313" key="2">
    <source>
        <dbReference type="Proteomes" id="UP000031338"/>
    </source>
</evidence>
<dbReference type="EMBL" id="JRVC01000030">
    <property type="protein sequence ID" value="KHS42314.1"/>
    <property type="molecule type" value="Genomic_DNA"/>
</dbReference>
<dbReference type="PATRIC" id="fig|48936.3.peg.4253"/>
<proteinExistence type="predicted"/>
<dbReference type="STRING" id="48936.NJ75_04221"/>
<keyword evidence="2" id="KW-1185">Reference proteome</keyword>
<organism evidence="1 2">
    <name type="scientific">Novosphingobium subterraneum</name>
    <dbReference type="NCBI Taxonomy" id="48936"/>
    <lineage>
        <taxon>Bacteria</taxon>
        <taxon>Pseudomonadati</taxon>
        <taxon>Pseudomonadota</taxon>
        <taxon>Alphaproteobacteria</taxon>
        <taxon>Sphingomonadales</taxon>
        <taxon>Sphingomonadaceae</taxon>
        <taxon>Novosphingobium</taxon>
    </lineage>
</organism>
<protein>
    <submittedName>
        <fullName evidence="1">Uncharacterized protein</fullName>
    </submittedName>
</protein>
<name>A0A0B8Z7S3_9SPHN</name>
<dbReference type="RefSeq" id="WP_039337874.1">
    <property type="nucleotide sequence ID" value="NZ_JRVC01000030.1"/>
</dbReference>
<comment type="caution">
    <text evidence="1">The sequence shown here is derived from an EMBL/GenBank/DDBJ whole genome shotgun (WGS) entry which is preliminary data.</text>
</comment>